<dbReference type="Gene3D" id="1.10.720.30">
    <property type="entry name" value="SAP domain"/>
    <property type="match status" value="1"/>
</dbReference>
<sequence>MTEQKIIYEPHPVAPERKAELRAQGFKILDARFRPVPSLREDGPTVGEWVAAGYLAANYPPEGYASRSSAEEIAEAVVAQGADTNGDGKLSIAEIRNALTAKDIEFDPKAKKADLLALLEQAEG</sequence>
<dbReference type="CDD" id="cd12935">
    <property type="entry name" value="LEM_like"/>
    <property type="match status" value="1"/>
</dbReference>
<name>A0A1I0Z1J4_9GAMM</name>
<dbReference type="InterPro" id="IPR025856">
    <property type="entry name" value="HeH/LEM_domain"/>
</dbReference>
<dbReference type="RefSeq" id="WP_091013269.1">
    <property type="nucleotide sequence ID" value="NZ_FOKJ01000023.1"/>
</dbReference>
<proteinExistence type="predicted"/>
<dbReference type="EMBL" id="FOKJ01000023">
    <property type="protein sequence ID" value="SFB19187.1"/>
    <property type="molecule type" value="Genomic_DNA"/>
</dbReference>
<organism evidence="2 3">
    <name type="scientific">Azotobacter beijerinckii</name>
    <dbReference type="NCBI Taxonomy" id="170623"/>
    <lineage>
        <taxon>Bacteria</taxon>
        <taxon>Pseudomonadati</taxon>
        <taxon>Pseudomonadota</taxon>
        <taxon>Gammaproteobacteria</taxon>
        <taxon>Pseudomonadales</taxon>
        <taxon>Pseudomonadaceae</taxon>
        <taxon>Azotobacter</taxon>
    </lineage>
</organism>
<gene>
    <name evidence="2" type="ORF">SAMN04244571_01725</name>
</gene>
<dbReference type="PROSITE" id="PS50222">
    <property type="entry name" value="EF_HAND_2"/>
    <property type="match status" value="1"/>
</dbReference>
<dbReference type="Pfam" id="PF12949">
    <property type="entry name" value="HeH"/>
    <property type="match status" value="1"/>
</dbReference>
<accession>A0A1I0Z1J4</accession>
<dbReference type="PROSITE" id="PS00018">
    <property type="entry name" value="EF_HAND_1"/>
    <property type="match status" value="1"/>
</dbReference>
<comment type="caution">
    <text evidence="2">The sequence shown here is derived from an EMBL/GenBank/DDBJ whole genome shotgun (WGS) entry which is preliminary data.</text>
</comment>
<dbReference type="Proteomes" id="UP000198861">
    <property type="component" value="Unassembled WGS sequence"/>
</dbReference>
<reference evidence="2 3" key="1">
    <citation type="submission" date="2016-10" db="EMBL/GenBank/DDBJ databases">
        <authorList>
            <person name="Varghese N."/>
            <person name="Submissions S."/>
        </authorList>
    </citation>
    <scope>NUCLEOTIDE SEQUENCE [LARGE SCALE GENOMIC DNA]</scope>
    <source>
        <strain evidence="2 3">DSM 282</strain>
    </source>
</reference>
<dbReference type="InterPro" id="IPR002048">
    <property type="entry name" value="EF_hand_dom"/>
</dbReference>
<evidence type="ECO:0000313" key="3">
    <source>
        <dbReference type="Proteomes" id="UP000198861"/>
    </source>
</evidence>
<keyword evidence="3" id="KW-1185">Reference proteome</keyword>
<evidence type="ECO:0000259" key="1">
    <source>
        <dbReference type="PROSITE" id="PS50222"/>
    </source>
</evidence>
<dbReference type="InterPro" id="IPR036361">
    <property type="entry name" value="SAP_dom_sf"/>
</dbReference>
<protein>
    <submittedName>
        <fullName evidence="2">HeH/LEM domain-containing protein</fullName>
    </submittedName>
</protein>
<dbReference type="InterPro" id="IPR018247">
    <property type="entry name" value="EF_Hand_1_Ca_BS"/>
</dbReference>
<evidence type="ECO:0000313" key="2">
    <source>
        <dbReference type="EMBL" id="SFB19187.1"/>
    </source>
</evidence>
<feature type="domain" description="EF-hand" evidence="1">
    <location>
        <begin position="83"/>
        <end position="105"/>
    </location>
</feature>